<dbReference type="Proteomes" id="UP001605036">
    <property type="component" value="Unassembled WGS sequence"/>
</dbReference>
<proteinExistence type="predicted"/>
<dbReference type="EMBL" id="JBHFFA010000002">
    <property type="protein sequence ID" value="KAL2642351.1"/>
    <property type="molecule type" value="Genomic_DNA"/>
</dbReference>
<gene>
    <name evidence="2" type="ORF">R1flu_009938</name>
</gene>
<comment type="caution">
    <text evidence="2">The sequence shown here is derived from an EMBL/GenBank/DDBJ whole genome shotgun (WGS) entry which is preliminary data.</text>
</comment>
<accession>A0ABD1Z3K7</accession>
<reference evidence="2 3" key="1">
    <citation type="submission" date="2024-09" db="EMBL/GenBank/DDBJ databases">
        <title>Chromosome-scale assembly of Riccia fluitans.</title>
        <authorList>
            <person name="Paukszto L."/>
            <person name="Sawicki J."/>
            <person name="Karawczyk K."/>
            <person name="Piernik-Szablinska J."/>
            <person name="Szczecinska M."/>
            <person name="Mazdziarz M."/>
        </authorList>
    </citation>
    <scope>NUCLEOTIDE SEQUENCE [LARGE SCALE GENOMIC DNA]</scope>
    <source>
        <strain evidence="2">Rf_01</strain>
        <tissue evidence="2">Aerial parts of the thallus</tissue>
    </source>
</reference>
<protein>
    <submittedName>
        <fullName evidence="2">Uncharacterized protein</fullName>
    </submittedName>
</protein>
<feature type="region of interest" description="Disordered" evidence="1">
    <location>
        <begin position="1"/>
        <end position="40"/>
    </location>
</feature>
<organism evidence="2 3">
    <name type="scientific">Riccia fluitans</name>
    <dbReference type="NCBI Taxonomy" id="41844"/>
    <lineage>
        <taxon>Eukaryota</taxon>
        <taxon>Viridiplantae</taxon>
        <taxon>Streptophyta</taxon>
        <taxon>Embryophyta</taxon>
        <taxon>Marchantiophyta</taxon>
        <taxon>Marchantiopsida</taxon>
        <taxon>Marchantiidae</taxon>
        <taxon>Marchantiales</taxon>
        <taxon>Ricciaceae</taxon>
        <taxon>Riccia</taxon>
    </lineage>
</organism>
<feature type="compositionally biased region" description="Basic and acidic residues" evidence="1">
    <location>
        <begin position="18"/>
        <end position="33"/>
    </location>
</feature>
<evidence type="ECO:0000313" key="2">
    <source>
        <dbReference type="EMBL" id="KAL2642351.1"/>
    </source>
</evidence>
<evidence type="ECO:0000256" key="1">
    <source>
        <dbReference type="SAM" id="MobiDB-lite"/>
    </source>
</evidence>
<dbReference type="AlphaFoldDB" id="A0ABD1Z3K7"/>
<keyword evidence="3" id="KW-1185">Reference proteome</keyword>
<sequence length="115" mass="12545">MEEEREQQRTHRGRKFGARSEEAPARGESRDIRGSGGGNKFHEVLSPGAVEFLCLVRTGDNPVLRCEIGLCERRKDDVTGGSSSSPPSDFVPFETITCRHAAKLVLLLTFQAGGS</sequence>
<name>A0ABD1Z3K7_9MARC</name>
<evidence type="ECO:0000313" key="3">
    <source>
        <dbReference type="Proteomes" id="UP001605036"/>
    </source>
</evidence>